<sequence>MGQWKLGESRRRKNGGLGQKRCENVTTEPHGPWCSDCQEPWLKTSYFPHVCEMSPSCLKIFQNVLCPGLKMNVLILDFLPQNSDFKLIMHIFWGGFPKLLAIHHCRRQLPNKYEYSVNCVSDIGRQVTERM</sequence>
<name>A0AA88SZA9_CHASR</name>
<dbReference type="Proteomes" id="UP001187415">
    <property type="component" value="Unassembled WGS sequence"/>
</dbReference>
<evidence type="ECO:0000256" key="1">
    <source>
        <dbReference type="SAM" id="MobiDB-lite"/>
    </source>
</evidence>
<dbReference type="AlphaFoldDB" id="A0AA88SZA9"/>
<gene>
    <name evidence="2" type="ORF">Q5P01_008168</name>
</gene>
<dbReference type="EMBL" id="JAUPFM010000005">
    <property type="protein sequence ID" value="KAK2851892.1"/>
    <property type="molecule type" value="Genomic_DNA"/>
</dbReference>
<proteinExistence type="predicted"/>
<reference evidence="2" key="1">
    <citation type="submission" date="2023-07" db="EMBL/GenBank/DDBJ databases">
        <title>Chromosome-level Genome Assembly of Striped Snakehead (Channa striata).</title>
        <authorList>
            <person name="Liu H."/>
        </authorList>
    </citation>
    <scope>NUCLEOTIDE SEQUENCE</scope>
    <source>
        <strain evidence="2">Gz</strain>
        <tissue evidence="2">Muscle</tissue>
    </source>
</reference>
<accession>A0AA88SZA9</accession>
<comment type="caution">
    <text evidence="2">The sequence shown here is derived from an EMBL/GenBank/DDBJ whole genome shotgun (WGS) entry which is preliminary data.</text>
</comment>
<feature type="region of interest" description="Disordered" evidence="1">
    <location>
        <begin position="1"/>
        <end position="23"/>
    </location>
</feature>
<protein>
    <submittedName>
        <fullName evidence="2">Uncharacterized protein</fullName>
    </submittedName>
</protein>
<evidence type="ECO:0000313" key="3">
    <source>
        <dbReference type="Proteomes" id="UP001187415"/>
    </source>
</evidence>
<keyword evidence="3" id="KW-1185">Reference proteome</keyword>
<organism evidence="2 3">
    <name type="scientific">Channa striata</name>
    <name type="common">Snakehead murrel</name>
    <name type="synonym">Ophicephalus striatus</name>
    <dbReference type="NCBI Taxonomy" id="64152"/>
    <lineage>
        <taxon>Eukaryota</taxon>
        <taxon>Metazoa</taxon>
        <taxon>Chordata</taxon>
        <taxon>Craniata</taxon>
        <taxon>Vertebrata</taxon>
        <taxon>Euteleostomi</taxon>
        <taxon>Actinopterygii</taxon>
        <taxon>Neopterygii</taxon>
        <taxon>Teleostei</taxon>
        <taxon>Neoteleostei</taxon>
        <taxon>Acanthomorphata</taxon>
        <taxon>Anabantaria</taxon>
        <taxon>Anabantiformes</taxon>
        <taxon>Channoidei</taxon>
        <taxon>Channidae</taxon>
        <taxon>Channa</taxon>
    </lineage>
</organism>
<evidence type="ECO:0000313" key="2">
    <source>
        <dbReference type="EMBL" id="KAK2851892.1"/>
    </source>
</evidence>